<evidence type="ECO:0000256" key="6">
    <source>
        <dbReference type="ARBA" id="ARBA00034923"/>
    </source>
</evidence>
<keyword evidence="1 7" id="KW-0547">Nucleotide-binding</keyword>
<dbReference type="EMBL" id="LR721751">
    <property type="protein sequence ID" value="VVV06175.1"/>
    <property type="molecule type" value="Genomic_DNA"/>
</dbReference>
<dbReference type="EMBL" id="LR721751">
    <property type="protein sequence ID" value="VVV06185.1"/>
    <property type="molecule type" value="Genomic_DNA"/>
</dbReference>
<dbReference type="Gene3D" id="3.40.50.300">
    <property type="entry name" value="P-loop containing nucleotide triphosphate hydrolases"/>
    <property type="match status" value="2"/>
</dbReference>
<keyword evidence="2 7" id="KW-0378">Hydrolase</keyword>
<name>A0A5Q4Z4W5_9GAMM</name>
<dbReference type="InterPro" id="IPR014016">
    <property type="entry name" value="UvrD-like_ATP-bd"/>
</dbReference>
<dbReference type="EMBL" id="LR721752">
    <property type="protein sequence ID" value="VVV06845.1"/>
    <property type="molecule type" value="Genomic_DNA"/>
</dbReference>
<dbReference type="GO" id="GO:0043138">
    <property type="term" value="F:3'-5' DNA helicase activity"/>
    <property type="evidence" value="ECO:0007669"/>
    <property type="project" value="TreeGrafter"/>
</dbReference>
<dbReference type="GO" id="GO:0016787">
    <property type="term" value="F:hydrolase activity"/>
    <property type="evidence" value="ECO:0007669"/>
    <property type="project" value="UniProtKB-UniRule"/>
</dbReference>
<dbReference type="Gene3D" id="1.10.10.160">
    <property type="match status" value="1"/>
</dbReference>
<dbReference type="InterPro" id="IPR027417">
    <property type="entry name" value="P-loop_NTPase"/>
</dbReference>
<dbReference type="RefSeq" id="WP_176453941.1">
    <property type="nucleotide sequence ID" value="NZ_LR721752.1"/>
</dbReference>
<dbReference type="SUPFAM" id="SSF52540">
    <property type="entry name" value="P-loop containing nucleoside triphosphate hydrolases"/>
    <property type="match status" value="1"/>
</dbReference>
<dbReference type="EMBL" id="LR721753">
    <property type="protein sequence ID" value="VVV06952.1"/>
    <property type="molecule type" value="Genomic_DNA"/>
</dbReference>
<dbReference type="Pfam" id="PF00580">
    <property type="entry name" value="UvrD-helicase"/>
    <property type="match status" value="1"/>
</dbReference>
<evidence type="ECO:0000313" key="9">
    <source>
        <dbReference type="EMBL" id="VVV06175.1"/>
    </source>
</evidence>
<geneLocation type="plasmid" evidence="11">
    <name>pAWOD_1</name>
</geneLocation>
<reference evidence="10" key="1">
    <citation type="submission" date="2019-09" db="EMBL/GenBank/DDBJ databases">
        <authorList>
            <person name="Hjerde E."/>
        </authorList>
    </citation>
    <scope>NUCLEOTIDE SEQUENCE</scope>
    <source>
        <strain evidence="10">06/09/160</strain>
        <plasmid evidence="11">pAWOD_1</plasmid>
        <plasmid evidence="12">pAWOD_2</plasmid>
    </source>
</reference>
<feature type="domain" description="UvrD-like helicase ATP-binding" evidence="8">
    <location>
        <begin position="17"/>
        <end position="317"/>
    </location>
</feature>
<proteinExistence type="predicted"/>
<dbReference type="InterPro" id="IPR000212">
    <property type="entry name" value="DNA_helicase_UvrD/REP"/>
</dbReference>
<dbReference type="AlphaFoldDB" id="A0A5Q4Z4W5"/>
<dbReference type="GO" id="GO:0003677">
    <property type="term" value="F:DNA binding"/>
    <property type="evidence" value="ECO:0007669"/>
    <property type="project" value="UniProtKB-KW"/>
</dbReference>
<keyword evidence="3 7" id="KW-0347">Helicase</keyword>
<dbReference type="GO" id="GO:0005524">
    <property type="term" value="F:ATP binding"/>
    <property type="evidence" value="ECO:0007669"/>
    <property type="project" value="UniProtKB-UniRule"/>
</dbReference>
<dbReference type="PANTHER" id="PTHR11070:SF2">
    <property type="entry name" value="ATP-DEPENDENT DNA HELICASE SRS2"/>
    <property type="match status" value="1"/>
</dbReference>
<evidence type="ECO:0000256" key="4">
    <source>
        <dbReference type="ARBA" id="ARBA00022840"/>
    </source>
</evidence>
<evidence type="ECO:0000313" key="12">
    <source>
        <dbReference type="EMBL" id="VVV06952.1"/>
    </source>
</evidence>
<evidence type="ECO:0000256" key="7">
    <source>
        <dbReference type="PROSITE-ProRule" id="PRU00560"/>
    </source>
</evidence>
<sequence>MSLITEQDILDVENKLSLRFDDGSKEFIKCTVTKDIQACPGAGKTTSLVAKLDILASKMPFPDKSGILILTHTNVAVDEVKNKLGHNASKVLSYPNHIGTFQSFVNKYLAIPMYVRTFNKRPETIDTKTFNARLESRMQATYWGRFLFDRYNDNKNNKIDSAEKFLDALVVTDEKIILPQKSRDKVIISTKSKYFQNVKGYLDSNVINKVISEGYITYAHCYQLAKLYLEEITNISEVLSLRFKYVFVDEAQDTDSVQFELLKKIFGKSDTILQRIGDNDQSIFNFESLDELTWEVDDKHIKICDTKRLSPKNSRAASSFSITDHKLVSESQVDIDPVVIVFDDEHIDKVLPKFAELIRTHDLHLEDNPIFKAIGSVGKANDNHTISSYVDAHVVNRPELKGADNIRDILINCDCEITPRFINETFWNLLVKYLDELGIKNGDKKFTTRTLISFLKIKDRVVIDELNLNSLNLFEGFFSATDLNLYMERSLQSLAGLMEFKYQKDKLTSVVSNYRAPSVINEMDKVSFFVEGIPIDISISKIHKAKGETHTATLIMETYKKGYDINQLLPLLKGQKKKNLLAKKKVLYVGMTRPTHLLCLAIHRSYLTIRKKRITLSAQDLEQIRGNGYEVIVLK</sequence>
<evidence type="ECO:0000259" key="8">
    <source>
        <dbReference type="PROSITE" id="PS51198"/>
    </source>
</evidence>
<accession>A0A5Q4Z4W5</accession>
<protein>
    <recommendedName>
        <fullName evidence="6">DNA 3'-5' helicase II</fullName>
    </recommendedName>
</protein>
<dbReference type="PROSITE" id="PS51198">
    <property type="entry name" value="UVRD_HELICASE_ATP_BIND"/>
    <property type="match status" value="1"/>
</dbReference>
<evidence type="ECO:0000256" key="5">
    <source>
        <dbReference type="ARBA" id="ARBA00023125"/>
    </source>
</evidence>
<keyword evidence="4 7" id="KW-0067">ATP-binding</keyword>
<keyword evidence="5" id="KW-0238">DNA-binding</keyword>
<evidence type="ECO:0000256" key="1">
    <source>
        <dbReference type="ARBA" id="ARBA00022741"/>
    </source>
</evidence>
<dbReference type="GO" id="GO:0000725">
    <property type="term" value="P:recombinational repair"/>
    <property type="evidence" value="ECO:0007669"/>
    <property type="project" value="TreeGrafter"/>
</dbReference>
<organism evidence="10">
    <name type="scientific">Aliivibrio wodanis</name>
    <dbReference type="NCBI Taxonomy" id="80852"/>
    <lineage>
        <taxon>Bacteria</taxon>
        <taxon>Pseudomonadati</taxon>
        <taxon>Pseudomonadota</taxon>
        <taxon>Gammaproteobacteria</taxon>
        <taxon>Vibrionales</taxon>
        <taxon>Vibrionaceae</taxon>
        <taxon>Aliivibrio</taxon>
    </lineage>
</organism>
<geneLocation type="plasmid" evidence="12">
    <name>pAWOD_2</name>
</geneLocation>
<evidence type="ECO:0000256" key="3">
    <source>
        <dbReference type="ARBA" id="ARBA00022806"/>
    </source>
</evidence>
<dbReference type="PANTHER" id="PTHR11070">
    <property type="entry name" value="UVRD / RECB / PCRA DNA HELICASE FAMILY MEMBER"/>
    <property type="match status" value="1"/>
</dbReference>
<keyword evidence="11" id="KW-0614">Plasmid</keyword>
<evidence type="ECO:0000313" key="10">
    <source>
        <dbReference type="EMBL" id="VVV06185.1"/>
    </source>
</evidence>
<evidence type="ECO:0000313" key="11">
    <source>
        <dbReference type="EMBL" id="VVV06845.1"/>
    </source>
</evidence>
<gene>
    <name evidence="10" type="primary">rep_3</name>
    <name evidence="9" type="synonym">rep_2</name>
    <name evidence="11" type="synonym">rep_4</name>
    <name evidence="12" type="synonym">rep_6</name>
    <name evidence="9" type="ORF">AW0309160_03659</name>
    <name evidence="10" type="ORF">AW0309160_03669</name>
    <name evidence="11" type="ORF">AW0309160_04339</name>
    <name evidence="12" type="ORF">AW0309160_04446</name>
</gene>
<dbReference type="InterPro" id="IPR013986">
    <property type="entry name" value="DExx_box_DNA_helicase_dom_sf"/>
</dbReference>
<feature type="binding site" evidence="7">
    <location>
        <begin position="38"/>
        <end position="45"/>
    </location>
    <ligand>
        <name>ATP</name>
        <dbReference type="ChEBI" id="CHEBI:30616"/>
    </ligand>
</feature>
<evidence type="ECO:0000256" key="2">
    <source>
        <dbReference type="ARBA" id="ARBA00022801"/>
    </source>
</evidence>